<protein>
    <submittedName>
        <fullName evidence="3">DUF4434 domain-containing protein</fullName>
    </submittedName>
</protein>
<dbReference type="InterPro" id="IPR027849">
    <property type="entry name" value="DUF4434"/>
</dbReference>
<dbReference type="Gene3D" id="3.20.20.80">
    <property type="entry name" value="Glycosidases"/>
    <property type="match status" value="1"/>
</dbReference>
<dbReference type="Proteomes" id="UP000197424">
    <property type="component" value="Chromosome"/>
</dbReference>
<feature type="domain" description="DUF4434" evidence="2">
    <location>
        <begin position="50"/>
        <end position="262"/>
    </location>
</feature>
<dbReference type="Pfam" id="PF14488">
    <property type="entry name" value="DUF4434"/>
    <property type="match status" value="1"/>
</dbReference>
<dbReference type="OrthoDB" id="5461181at2"/>
<gene>
    <name evidence="3" type="ORF">LHGZ1_1676</name>
</gene>
<keyword evidence="1" id="KW-1133">Transmembrane helix</keyword>
<evidence type="ECO:0000256" key="1">
    <source>
        <dbReference type="SAM" id="Phobius"/>
    </source>
</evidence>
<accession>A0A248LIC3</accession>
<sequence length="320" mass="35551">MADRAGLDTGTRQRLVPAVRGQLVMLRFIWMILAVWLLALPVQARPATVFYQPQNRDARLADSDWQTLFRTVRQAGFDTLLVQWTRWGEENFGGRDGWLARAVEQARDAGLAINLGLYADPQFFRWIQQDGTELDIELARYARETLATARAWSASGAVQAWYLPAELDDLHWQQAGKRARLMATLSAIRSGLPATLHPAGISAFFTGQSSPAQLQRWYGELQQQGWQVWVQDGAGTRALTAAQRKSYLDALFACPQQAGTPALVLEAFRQTSAADTPFAAIPASPAQWQAQTRETRSLCPSATGVFSLRYLPQASGYLQP</sequence>
<keyword evidence="1" id="KW-0812">Transmembrane</keyword>
<reference evidence="4" key="1">
    <citation type="submission" date="2017-06" db="EMBL/GenBank/DDBJ databases">
        <title>Whole genome sequence of Laribacter hongkongensis LHGZ1.</title>
        <authorList>
            <person name="Chen D."/>
            <person name="Wu H."/>
            <person name="Chen J."/>
        </authorList>
    </citation>
    <scope>NUCLEOTIDE SEQUENCE [LARGE SCALE GENOMIC DNA]</scope>
    <source>
        <strain evidence="4">LHGZ1</strain>
    </source>
</reference>
<dbReference type="EMBL" id="CP022115">
    <property type="protein sequence ID" value="ASJ24507.1"/>
    <property type="molecule type" value="Genomic_DNA"/>
</dbReference>
<keyword evidence="1" id="KW-0472">Membrane</keyword>
<evidence type="ECO:0000259" key="2">
    <source>
        <dbReference type="Pfam" id="PF14488"/>
    </source>
</evidence>
<evidence type="ECO:0000313" key="3">
    <source>
        <dbReference type="EMBL" id="ASJ24507.1"/>
    </source>
</evidence>
<organism evidence="3 4">
    <name type="scientific">Laribacter hongkongensis</name>
    <dbReference type="NCBI Taxonomy" id="168471"/>
    <lineage>
        <taxon>Bacteria</taxon>
        <taxon>Pseudomonadati</taxon>
        <taxon>Pseudomonadota</taxon>
        <taxon>Betaproteobacteria</taxon>
        <taxon>Neisseriales</taxon>
        <taxon>Aquaspirillaceae</taxon>
        <taxon>Laribacter</taxon>
    </lineage>
</organism>
<name>A0A248LIC3_9NEIS</name>
<evidence type="ECO:0000313" key="4">
    <source>
        <dbReference type="Proteomes" id="UP000197424"/>
    </source>
</evidence>
<proteinExistence type="predicted"/>
<dbReference type="NCBIfam" id="NF007404">
    <property type="entry name" value="PRK09936.1"/>
    <property type="match status" value="1"/>
</dbReference>
<feature type="transmembrane region" description="Helical" evidence="1">
    <location>
        <begin position="24"/>
        <end position="44"/>
    </location>
</feature>
<dbReference type="AlphaFoldDB" id="A0A248LIC3"/>